<keyword evidence="2" id="KW-0663">Pyridoxal phosphate</keyword>
<evidence type="ECO:0000256" key="1">
    <source>
        <dbReference type="ARBA" id="ARBA00001933"/>
    </source>
</evidence>
<dbReference type="InterPro" id="IPR015424">
    <property type="entry name" value="PyrdxlP-dep_Trfase"/>
</dbReference>
<feature type="domain" description="Aminotransferase class V" evidence="3">
    <location>
        <begin position="6"/>
        <end position="211"/>
    </location>
</feature>
<keyword evidence="5" id="KW-1185">Reference proteome</keyword>
<gene>
    <name evidence="4" type="ORF">JCM14722_22030</name>
</gene>
<dbReference type="Proteomes" id="UP001061361">
    <property type="component" value="Chromosome"/>
</dbReference>
<evidence type="ECO:0000313" key="5">
    <source>
        <dbReference type="Proteomes" id="UP001061361"/>
    </source>
</evidence>
<comment type="cofactor">
    <cofactor evidence="1">
        <name>pyridoxal 5'-phosphate</name>
        <dbReference type="ChEBI" id="CHEBI:597326"/>
    </cofactor>
</comment>
<dbReference type="InterPro" id="IPR000192">
    <property type="entry name" value="Aminotrans_V_dom"/>
</dbReference>
<dbReference type="Gene3D" id="3.40.640.10">
    <property type="entry name" value="Type I PLP-dependent aspartate aminotransferase-like (Major domain)"/>
    <property type="match status" value="1"/>
</dbReference>
<protein>
    <recommendedName>
        <fullName evidence="3">Aminotransferase class V domain-containing protein</fullName>
    </recommendedName>
</protein>
<dbReference type="InterPro" id="IPR015421">
    <property type="entry name" value="PyrdxlP-dep_Trfase_major"/>
</dbReference>
<accession>A0ABM8AT84</accession>
<dbReference type="InterPro" id="IPR015422">
    <property type="entry name" value="PyrdxlP-dep_Trfase_small"/>
</dbReference>
<reference evidence="4" key="1">
    <citation type="submission" date="2022-08" db="EMBL/GenBank/DDBJ databases">
        <title>Genome Sequence of the sulphate-reducing bacterium, Pseudodesulfovibrio portus JCM14722.</title>
        <authorList>
            <person name="Kondo R."/>
            <person name="Kataoka T."/>
        </authorList>
    </citation>
    <scope>NUCLEOTIDE SEQUENCE</scope>
    <source>
        <strain evidence="4">JCM 14722</strain>
    </source>
</reference>
<sequence length="253" mass="27169">MKCHLLDVGWGGALTRDNVRAAIEKHAPDGLLFTAVETSTGMVNPLEELAALAEELHLVVGIDSVSALGNVHHEYSRQSISCVSSTSGKALAALAGVAIVFMRDKRHTGSMNESQPVSLDAIDLLQGQQSPGKVRNTLSSTLLATLHESLEHMFSNGLESHFTHNQLLKKAVLRHAQEAGFEIFSGGDSPCVTTLKIPSGCDWQGMMSQLEDAGFEIYHNTPYLADENVFQVATFGDFTVDDVKALFSALACG</sequence>
<proteinExistence type="predicted"/>
<evidence type="ECO:0000313" key="4">
    <source>
        <dbReference type="EMBL" id="BDQ34661.1"/>
    </source>
</evidence>
<dbReference type="PANTHER" id="PTHR21152">
    <property type="entry name" value="AMINOTRANSFERASE CLASS V"/>
    <property type="match status" value="1"/>
</dbReference>
<evidence type="ECO:0000256" key="2">
    <source>
        <dbReference type="ARBA" id="ARBA00022898"/>
    </source>
</evidence>
<dbReference type="PANTHER" id="PTHR21152:SF40">
    <property type="entry name" value="ALANINE--GLYOXYLATE AMINOTRANSFERASE"/>
    <property type="match status" value="1"/>
</dbReference>
<evidence type="ECO:0000259" key="3">
    <source>
        <dbReference type="Pfam" id="PF00266"/>
    </source>
</evidence>
<name>A0ABM8AT84_9BACT</name>
<dbReference type="Gene3D" id="3.90.1150.10">
    <property type="entry name" value="Aspartate Aminotransferase, domain 1"/>
    <property type="match status" value="1"/>
</dbReference>
<dbReference type="Pfam" id="PF00266">
    <property type="entry name" value="Aminotran_5"/>
    <property type="match status" value="1"/>
</dbReference>
<organism evidence="4 5">
    <name type="scientific">Pseudodesulfovibrio portus</name>
    <dbReference type="NCBI Taxonomy" id="231439"/>
    <lineage>
        <taxon>Bacteria</taxon>
        <taxon>Pseudomonadati</taxon>
        <taxon>Thermodesulfobacteriota</taxon>
        <taxon>Desulfovibrionia</taxon>
        <taxon>Desulfovibrionales</taxon>
        <taxon>Desulfovibrionaceae</taxon>
    </lineage>
</organism>
<dbReference type="SUPFAM" id="SSF53383">
    <property type="entry name" value="PLP-dependent transferases"/>
    <property type="match status" value="1"/>
</dbReference>
<dbReference type="EMBL" id="AP026708">
    <property type="protein sequence ID" value="BDQ34661.1"/>
    <property type="molecule type" value="Genomic_DNA"/>
</dbReference>